<dbReference type="PANTHER" id="PTHR10819">
    <property type="entry name" value="PHOSPHOTRIESTERASE-RELATED"/>
    <property type="match status" value="1"/>
</dbReference>
<feature type="binding site" evidence="3">
    <location>
        <position position="28"/>
    </location>
    <ligand>
        <name>a divalent metal cation</name>
        <dbReference type="ChEBI" id="CHEBI:60240"/>
        <label>1</label>
    </ligand>
</feature>
<dbReference type="PROSITE" id="PS01322">
    <property type="entry name" value="PHOSPHOTRIESTERASE_1"/>
    <property type="match status" value="1"/>
</dbReference>
<feature type="binding site" evidence="3">
    <location>
        <position position="308"/>
    </location>
    <ligand>
        <name>a divalent metal cation</name>
        <dbReference type="ChEBI" id="CHEBI:60240"/>
        <label>1</label>
    </ligand>
</feature>
<reference evidence="5" key="1">
    <citation type="submission" date="2022-11" db="UniProtKB">
        <authorList>
            <consortium name="EnsemblMetazoa"/>
        </authorList>
    </citation>
    <scope>IDENTIFICATION</scope>
</reference>
<comment type="similarity">
    <text evidence="4">Belongs to the metallo-dependent hydrolases superfamily. Phosphotriesterase family.</text>
</comment>
<dbReference type="InterPro" id="IPR017947">
    <property type="entry name" value="AryldialkylPase_Zn-BS"/>
</dbReference>
<evidence type="ECO:0000313" key="6">
    <source>
        <dbReference type="Proteomes" id="UP000887568"/>
    </source>
</evidence>
<dbReference type="PANTHER" id="PTHR10819:SF3">
    <property type="entry name" value="PHOSPHOTRIESTERASE-RELATED PROTEIN"/>
    <property type="match status" value="1"/>
</dbReference>
<protein>
    <recommendedName>
        <fullName evidence="7">Parathion hydrolase-related protein</fullName>
    </recommendedName>
</protein>
<feature type="binding site" evidence="3">
    <location>
        <position position="179"/>
    </location>
    <ligand>
        <name>a divalent metal cation</name>
        <dbReference type="ChEBI" id="CHEBI:60240"/>
        <label>1</label>
    </ligand>
</feature>
<keyword evidence="1 3" id="KW-0479">Metal-binding</keyword>
<name>A0A914A349_PATMI</name>
<dbReference type="InterPro" id="IPR032466">
    <property type="entry name" value="Metal_Hydrolase"/>
</dbReference>
<evidence type="ECO:0000256" key="2">
    <source>
        <dbReference type="ARBA" id="ARBA00022801"/>
    </source>
</evidence>
<evidence type="ECO:0008006" key="7">
    <source>
        <dbReference type="Google" id="ProtNLM"/>
    </source>
</evidence>
<feature type="binding site" evidence="3">
    <location>
        <position position="179"/>
    </location>
    <ligand>
        <name>a divalent metal cation</name>
        <dbReference type="ChEBI" id="CHEBI:60240"/>
        <label>2</label>
    </ligand>
</feature>
<dbReference type="OrthoDB" id="9998343at2759"/>
<dbReference type="AlphaFoldDB" id="A0A914A349"/>
<feature type="binding site" evidence="3">
    <location>
        <position position="211"/>
    </location>
    <ligand>
        <name>a divalent metal cation</name>
        <dbReference type="ChEBI" id="CHEBI:60240"/>
        <label>2</label>
    </ligand>
</feature>
<dbReference type="Proteomes" id="UP000887568">
    <property type="component" value="Unplaced"/>
</dbReference>
<dbReference type="GO" id="GO:0008270">
    <property type="term" value="F:zinc ion binding"/>
    <property type="evidence" value="ECO:0007669"/>
    <property type="project" value="InterPro"/>
</dbReference>
<keyword evidence="6" id="KW-1185">Reference proteome</keyword>
<dbReference type="InterPro" id="IPR001559">
    <property type="entry name" value="Phosphotriesterase"/>
</dbReference>
<sequence>MMAAGLRGKVLTVLGPIDPVDLGCTLSHEHLHADFSCFYSEPITEEGRSICKSPISMENLYWLRNNPWNFFQFRYSWKANLFLQNEDEALVKELLYLKKNGCQSLVELTTLGLDRNVGKLVELSTATGVNIVAGTGYYTSKTHPPEMDRMSQEDVEKVMTSDLMQGADGSTGRCGVIGEIGCSWPLKDNERKILRATASVQSQLGCPVSIHPGLHARSPEEAVRVLQEAGAQVDKIVMDHLDRCFFTKESLLEFAELGTLLEFDFFGTEVAHCQFYPEIDFMNDGQRIQMIKCLVEEGMEDRVVISHDFHAKYQMMKYGGHGLSHINLHVLPKMRARGLSQDVIDKFMKTNPQKWLTFN</sequence>
<feature type="binding site" evidence="3">
    <location>
        <position position="30"/>
    </location>
    <ligand>
        <name>a divalent metal cation</name>
        <dbReference type="ChEBI" id="CHEBI:60240"/>
        <label>1</label>
    </ligand>
</feature>
<evidence type="ECO:0000313" key="5">
    <source>
        <dbReference type="EnsemblMetazoa" id="XP_038057801.1"/>
    </source>
</evidence>
<keyword evidence="2" id="KW-0378">Hydrolase</keyword>
<dbReference type="RefSeq" id="XP_038057801.1">
    <property type="nucleotide sequence ID" value="XM_038201873.1"/>
</dbReference>
<dbReference type="GeneID" id="119729270"/>
<proteinExistence type="inferred from homology"/>
<dbReference type="EnsemblMetazoa" id="XM_038201873.1">
    <property type="protein sequence ID" value="XP_038057801.1"/>
    <property type="gene ID" value="LOC119729270"/>
</dbReference>
<comment type="caution">
    <text evidence="4">Lacks conserved residue(s) required for the propagation of feature annotation.</text>
</comment>
<organism evidence="5 6">
    <name type="scientific">Patiria miniata</name>
    <name type="common">Bat star</name>
    <name type="synonym">Asterina miniata</name>
    <dbReference type="NCBI Taxonomy" id="46514"/>
    <lineage>
        <taxon>Eukaryota</taxon>
        <taxon>Metazoa</taxon>
        <taxon>Echinodermata</taxon>
        <taxon>Eleutherozoa</taxon>
        <taxon>Asterozoa</taxon>
        <taxon>Asteroidea</taxon>
        <taxon>Valvatacea</taxon>
        <taxon>Valvatida</taxon>
        <taxon>Asterinidae</taxon>
        <taxon>Patiria</taxon>
    </lineage>
</organism>
<comment type="cofactor">
    <cofactor evidence="3">
        <name>a divalent metal cation</name>
        <dbReference type="ChEBI" id="CHEBI:60240"/>
    </cofactor>
    <text evidence="3">Binds 2 divalent metal cations per subunit.</text>
</comment>
<evidence type="ECO:0000256" key="3">
    <source>
        <dbReference type="PIRSR" id="PIRSR601559-52"/>
    </source>
</evidence>
<dbReference type="PROSITE" id="PS51347">
    <property type="entry name" value="PHOSPHOTRIESTERASE_2"/>
    <property type="match status" value="1"/>
</dbReference>
<evidence type="ECO:0000256" key="1">
    <source>
        <dbReference type="ARBA" id="ARBA00022723"/>
    </source>
</evidence>
<evidence type="ECO:0000256" key="4">
    <source>
        <dbReference type="PROSITE-ProRule" id="PRU00679"/>
    </source>
</evidence>
<dbReference type="GO" id="GO:0016788">
    <property type="term" value="F:hydrolase activity, acting on ester bonds"/>
    <property type="evidence" value="ECO:0007669"/>
    <property type="project" value="InterPro"/>
</dbReference>
<accession>A0A914A349</accession>
<dbReference type="Gene3D" id="3.20.20.140">
    <property type="entry name" value="Metal-dependent hydrolases"/>
    <property type="match status" value="1"/>
</dbReference>
<dbReference type="SUPFAM" id="SSF51556">
    <property type="entry name" value="Metallo-dependent hydrolases"/>
    <property type="match status" value="1"/>
</dbReference>
<feature type="binding site" evidence="3">
    <location>
        <position position="240"/>
    </location>
    <ligand>
        <name>a divalent metal cation</name>
        <dbReference type="ChEBI" id="CHEBI:60240"/>
        <label>2</label>
    </ligand>
</feature>
<dbReference type="OMA" id="CHMNPSH"/>
<dbReference type="Pfam" id="PF02126">
    <property type="entry name" value="PTE"/>
    <property type="match status" value="1"/>
</dbReference>